<feature type="transmembrane region" description="Helical" evidence="6">
    <location>
        <begin position="798"/>
        <end position="819"/>
    </location>
</feature>
<evidence type="ECO:0000256" key="3">
    <source>
        <dbReference type="ARBA" id="ARBA00022989"/>
    </source>
</evidence>
<keyword evidence="2 6" id="KW-0812">Transmembrane</keyword>
<evidence type="ECO:0000256" key="1">
    <source>
        <dbReference type="ARBA" id="ARBA00004141"/>
    </source>
</evidence>
<dbReference type="EMBL" id="ML119658">
    <property type="protein sequence ID" value="RPA84536.1"/>
    <property type="molecule type" value="Genomic_DNA"/>
</dbReference>
<feature type="transmembrane region" description="Helical" evidence="6">
    <location>
        <begin position="759"/>
        <end position="778"/>
    </location>
</feature>
<feature type="compositionally biased region" description="Basic and acidic residues" evidence="5">
    <location>
        <begin position="1028"/>
        <end position="1037"/>
    </location>
</feature>
<evidence type="ECO:0000313" key="7">
    <source>
        <dbReference type="EMBL" id="RPA84536.1"/>
    </source>
</evidence>
<evidence type="ECO:0000256" key="6">
    <source>
        <dbReference type="SAM" id="Phobius"/>
    </source>
</evidence>
<dbReference type="SUPFAM" id="SSF144083">
    <property type="entry name" value="Magnesium transport protein CorA, transmembrane region"/>
    <property type="match status" value="1"/>
</dbReference>
<protein>
    <submittedName>
        <fullName evidence="7">Uncharacterized protein</fullName>
    </submittedName>
</protein>
<feature type="transmembrane region" description="Helical" evidence="6">
    <location>
        <begin position="888"/>
        <end position="907"/>
    </location>
</feature>
<comment type="subcellular location">
    <subcellularLocation>
        <location evidence="1">Membrane</location>
        <topology evidence="1">Multi-pass membrane protein</topology>
    </subcellularLocation>
</comment>
<feature type="compositionally biased region" description="Polar residues" evidence="5">
    <location>
        <begin position="1006"/>
        <end position="1017"/>
    </location>
</feature>
<dbReference type="AlphaFoldDB" id="A0A3N4IFZ0"/>
<accession>A0A3N4IFZ0</accession>
<gene>
    <name evidence="7" type="ORF">BJ508DRAFT_31521</name>
</gene>
<evidence type="ECO:0000313" key="8">
    <source>
        <dbReference type="Proteomes" id="UP000275078"/>
    </source>
</evidence>
<proteinExistence type="predicted"/>
<evidence type="ECO:0000256" key="2">
    <source>
        <dbReference type="ARBA" id="ARBA00022692"/>
    </source>
</evidence>
<reference evidence="7 8" key="1">
    <citation type="journal article" date="2018" name="Nat. Ecol. Evol.">
        <title>Pezizomycetes genomes reveal the molecular basis of ectomycorrhizal truffle lifestyle.</title>
        <authorList>
            <person name="Murat C."/>
            <person name="Payen T."/>
            <person name="Noel B."/>
            <person name="Kuo A."/>
            <person name="Morin E."/>
            <person name="Chen J."/>
            <person name="Kohler A."/>
            <person name="Krizsan K."/>
            <person name="Balestrini R."/>
            <person name="Da Silva C."/>
            <person name="Montanini B."/>
            <person name="Hainaut M."/>
            <person name="Levati E."/>
            <person name="Barry K.W."/>
            <person name="Belfiori B."/>
            <person name="Cichocki N."/>
            <person name="Clum A."/>
            <person name="Dockter R.B."/>
            <person name="Fauchery L."/>
            <person name="Guy J."/>
            <person name="Iotti M."/>
            <person name="Le Tacon F."/>
            <person name="Lindquist E.A."/>
            <person name="Lipzen A."/>
            <person name="Malagnac F."/>
            <person name="Mello A."/>
            <person name="Molinier V."/>
            <person name="Miyauchi S."/>
            <person name="Poulain J."/>
            <person name="Riccioni C."/>
            <person name="Rubini A."/>
            <person name="Sitrit Y."/>
            <person name="Splivallo R."/>
            <person name="Traeger S."/>
            <person name="Wang M."/>
            <person name="Zifcakova L."/>
            <person name="Wipf D."/>
            <person name="Zambonelli A."/>
            <person name="Paolocci F."/>
            <person name="Nowrousian M."/>
            <person name="Ottonello S."/>
            <person name="Baldrian P."/>
            <person name="Spatafora J.W."/>
            <person name="Henrissat B."/>
            <person name="Nagy L.G."/>
            <person name="Aury J.M."/>
            <person name="Wincker P."/>
            <person name="Grigoriev I.V."/>
            <person name="Bonfante P."/>
            <person name="Martin F.M."/>
        </authorList>
    </citation>
    <scope>NUCLEOTIDE SEQUENCE [LARGE SCALE GENOMIC DNA]</scope>
    <source>
        <strain evidence="7 8">RN42</strain>
    </source>
</reference>
<dbReference type="OrthoDB" id="3231000at2759"/>
<dbReference type="Gene3D" id="1.20.58.340">
    <property type="entry name" value="Magnesium transport protein CorA, transmembrane region"/>
    <property type="match status" value="1"/>
</dbReference>
<feature type="transmembrane region" description="Helical" evidence="6">
    <location>
        <begin position="726"/>
        <end position="747"/>
    </location>
</feature>
<feature type="region of interest" description="Disordered" evidence="5">
    <location>
        <begin position="411"/>
        <end position="441"/>
    </location>
</feature>
<keyword evidence="3 6" id="KW-1133">Transmembrane helix</keyword>
<name>A0A3N4IFZ0_ASCIM</name>
<organism evidence="7 8">
    <name type="scientific">Ascobolus immersus RN42</name>
    <dbReference type="NCBI Taxonomy" id="1160509"/>
    <lineage>
        <taxon>Eukaryota</taxon>
        <taxon>Fungi</taxon>
        <taxon>Dikarya</taxon>
        <taxon>Ascomycota</taxon>
        <taxon>Pezizomycotina</taxon>
        <taxon>Pezizomycetes</taxon>
        <taxon>Pezizales</taxon>
        <taxon>Ascobolaceae</taxon>
        <taxon>Ascobolus</taxon>
    </lineage>
</organism>
<sequence>MMTGRPPNGDPHGPDGRCRCVQSRENYGFLCTDCIAHKVRDEPSFRDGCCPCIRAELGAISRARYPSDGVLPDDNKDALYVLAEHFDKDEKISAYLQKWPALLSTNFKEGLLMCQRIWSFENRPVRLIGGAPPVLWRGYIDISIIRENNPVEGYIANASDPKSILKLYNFLKSLDTAEDPRPVLFIVVEDLSTWMISLLGAYLDVPPETFAQHLSNGGRRLFRSSLSTNSQIPNGSAVSLEGALPLRVESLASIAKLKRFEQSEDSRMTSIVNPFHIFLDKWAWKKTRSGDSSLRFCTTYPDILHDSEQNFKQNILRPFQVLNNSSGVLETKATFYETAKNDYIAFFDPRIQSLECPNPVGRCSTTAGAYCTHIPVPRDVFDYRYEETMFDYLCYDPEKIERCAEREAELRSTHDSDSASNDTIDASSPARSISKSKITHRDEEHNIHENIKASSQLRLFKKTVISAYMQRISSTSPRDAMDEVFRASKHRFLVHYLNSWNAALQMIGILLDGIGISVPDDVLITKRLQGWRNSLAEIEVFLATSKLRLDMMLNLDQEESSIKVLWKDCCSLLERTNTINQNVFSTMSIIESKEAITEAHAVSRLTELAFIFIPLSFASSFFGMEVKDWDSSKPTMSYFWLMSVCLLIGVYSFRLIIRSGKFEKAKSKLKADIFSRRHPDPDDPNHDQATLSTSEVLGYTYWKGKQASSSMAMIYCFSLTHGGWQLFLRAVLPKLLIFLGCSLLLLIPSALRPSSLLSCLLVVQGIGLFLASFPFLVLGFQLRIRKIHYHGVEGCPALLLWLGCIMAIILIGIPTTLIWTIGEENQEPRQILFAANAAVVLFATSRLTSWKAFCVPSFVVGAAYFAVLPALLLYCGEIPYSDSFAKPGVIVGLGFASLVVYSLLLFANAKLQLLFSRSFDPFQTKFFDEYTAHAPMTTDNGISIYTTALEVPSSLLRILQKIAYPKSARPTDPATKEHQVPARRTRRRYNQSYRYLPPGVRYASDVVSSTRSESAASGGQAPCPFRTGAERRGGVDP</sequence>
<feature type="transmembrane region" description="Helical" evidence="6">
    <location>
        <begin position="638"/>
        <end position="657"/>
    </location>
</feature>
<evidence type="ECO:0000256" key="4">
    <source>
        <dbReference type="ARBA" id="ARBA00023136"/>
    </source>
</evidence>
<feature type="compositionally biased region" description="Polar residues" evidence="5">
    <location>
        <begin position="418"/>
        <end position="436"/>
    </location>
</feature>
<feature type="transmembrane region" description="Helical" evidence="6">
    <location>
        <begin position="608"/>
        <end position="626"/>
    </location>
</feature>
<dbReference type="Proteomes" id="UP000275078">
    <property type="component" value="Unassembled WGS sequence"/>
</dbReference>
<dbReference type="STRING" id="1160509.A0A3N4IFZ0"/>
<evidence type="ECO:0000256" key="5">
    <source>
        <dbReference type="SAM" id="MobiDB-lite"/>
    </source>
</evidence>
<keyword evidence="4 6" id="KW-0472">Membrane</keyword>
<feature type="region of interest" description="Disordered" evidence="5">
    <location>
        <begin position="967"/>
        <end position="988"/>
    </location>
</feature>
<dbReference type="InterPro" id="IPR045863">
    <property type="entry name" value="CorA_TM1_TM2"/>
</dbReference>
<dbReference type="GO" id="GO:0016020">
    <property type="term" value="C:membrane"/>
    <property type="evidence" value="ECO:0007669"/>
    <property type="project" value="UniProtKB-SubCell"/>
</dbReference>
<feature type="region of interest" description="Disordered" evidence="5">
    <location>
        <begin position="1006"/>
        <end position="1037"/>
    </location>
</feature>
<feature type="transmembrane region" description="Helical" evidence="6">
    <location>
        <begin position="855"/>
        <end position="876"/>
    </location>
</feature>
<keyword evidence="8" id="KW-1185">Reference proteome</keyword>
<feature type="transmembrane region" description="Helical" evidence="6">
    <location>
        <begin position="831"/>
        <end position="849"/>
    </location>
</feature>